<dbReference type="Proteomes" id="UP000593561">
    <property type="component" value="Unassembled WGS sequence"/>
</dbReference>
<evidence type="ECO:0000313" key="2">
    <source>
        <dbReference type="Proteomes" id="UP000593561"/>
    </source>
</evidence>
<proteinExistence type="predicted"/>
<protein>
    <recommendedName>
        <fullName evidence="3">DUF4283 domain-containing protein</fullName>
    </recommendedName>
</protein>
<name>A0A7J8SG50_GOSDV</name>
<reference evidence="1 2" key="1">
    <citation type="journal article" date="2019" name="Genome Biol. Evol.">
        <title>Insights into the evolution of the New World diploid cottons (Gossypium, subgenus Houzingenia) based on genome sequencing.</title>
        <authorList>
            <person name="Grover C.E."/>
            <person name="Arick M.A. 2nd"/>
            <person name="Thrash A."/>
            <person name="Conover J.L."/>
            <person name="Sanders W.S."/>
            <person name="Peterson D.G."/>
            <person name="Frelichowski J.E."/>
            <person name="Scheffler J.A."/>
            <person name="Scheffler B.E."/>
            <person name="Wendel J.F."/>
        </authorList>
    </citation>
    <scope>NUCLEOTIDE SEQUENCE [LARGE SCALE GENOMIC DNA]</scope>
    <source>
        <strain evidence="1">27</strain>
        <tissue evidence="1">Leaf</tissue>
    </source>
</reference>
<gene>
    <name evidence="1" type="ORF">Godav_010306</name>
</gene>
<evidence type="ECO:0000313" key="1">
    <source>
        <dbReference type="EMBL" id="MBA0625059.1"/>
    </source>
</evidence>
<comment type="caution">
    <text evidence="1">The sequence shown here is derived from an EMBL/GenBank/DDBJ whole genome shotgun (WGS) entry which is preliminary data.</text>
</comment>
<dbReference type="EMBL" id="JABFAC010000009">
    <property type="protein sequence ID" value="MBA0625059.1"/>
    <property type="molecule type" value="Genomic_DNA"/>
</dbReference>
<accession>A0A7J8SG50</accession>
<keyword evidence="2" id="KW-1185">Reference proteome</keyword>
<dbReference type="AlphaFoldDB" id="A0A7J8SG50"/>
<organism evidence="1 2">
    <name type="scientific">Gossypium davidsonii</name>
    <name type="common">Davidson's cotton</name>
    <name type="synonym">Gossypium klotzschianum subsp. davidsonii</name>
    <dbReference type="NCBI Taxonomy" id="34287"/>
    <lineage>
        <taxon>Eukaryota</taxon>
        <taxon>Viridiplantae</taxon>
        <taxon>Streptophyta</taxon>
        <taxon>Embryophyta</taxon>
        <taxon>Tracheophyta</taxon>
        <taxon>Spermatophyta</taxon>
        <taxon>Magnoliopsida</taxon>
        <taxon>eudicotyledons</taxon>
        <taxon>Gunneridae</taxon>
        <taxon>Pentapetalae</taxon>
        <taxon>rosids</taxon>
        <taxon>malvids</taxon>
        <taxon>Malvales</taxon>
        <taxon>Malvaceae</taxon>
        <taxon>Malvoideae</taxon>
        <taxon>Gossypium</taxon>
    </lineage>
</organism>
<evidence type="ECO:0008006" key="3">
    <source>
        <dbReference type="Google" id="ProtNLM"/>
    </source>
</evidence>
<sequence>MRFLFQFFHRVDIDRVVKGAPWSFHNHLVVFHRLEDKEDPMLVPLIYLFFWVSVGRLTNICRVRERIDIRSLLKHIRKIQLSLTNHVYRELDESDIEWDMSLCAVGRRVATMESIWLRKGNKGGSSRDVFPNRVGKGGKWCNLGRMGLDPMRHDLEDNPIDGFDGNRRKITATFSRRFSECFDSSEERDEHLLACQSNVSVTAKGQAKLDQNRMERVRMKGGFVCGIEVVADGSKRDLVWVGD</sequence>